<evidence type="ECO:0000256" key="4">
    <source>
        <dbReference type="ARBA" id="ARBA00023002"/>
    </source>
</evidence>
<dbReference type="GO" id="GO:0005506">
    <property type="term" value="F:iron ion binding"/>
    <property type="evidence" value="ECO:0007669"/>
    <property type="project" value="InterPro"/>
</dbReference>
<dbReference type="PANTHER" id="PTHR10869:SF236">
    <property type="entry name" value="PROLYL 4-HYDROXYLASE ALPHA SUBUNIT DOMAIN-CONTAINING PROTEIN"/>
    <property type="match status" value="1"/>
</dbReference>
<dbReference type="InterPro" id="IPR044862">
    <property type="entry name" value="Pro_4_hyd_alph_FE2OG_OXY"/>
</dbReference>
<evidence type="ECO:0000313" key="7">
    <source>
        <dbReference type="EMBL" id="AYV80566.1"/>
    </source>
</evidence>
<keyword evidence="3" id="KW-0223">Dioxygenase</keyword>
<dbReference type="GO" id="GO:0004656">
    <property type="term" value="F:procollagen-proline 4-dioxygenase activity"/>
    <property type="evidence" value="ECO:0007669"/>
    <property type="project" value="TreeGrafter"/>
</dbReference>
<dbReference type="GO" id="GO:0031418">
    <property type="term" value="F:L-ascorbic acid binding"/>
    <property type="evidence" value="ECO:0007669"/>
    <property type="project" value="InterPro"/>
</dbReference>
<dbReference type="Pfam" id="PF13640">
    <property type="entry name" value="2OG-FeII_Oxy_3"/>
    <property type="match status" value="1"/>
</dbReference>
<dbReference type="PANTHER" id="PTHR10869">
    <property type="entry name" value="PROLYL 4-HYDROXYLASE ALPHA SUBUNIT"/>
    <property type="match status" value="1"/>
</dbReference>
<keyword evidence="5" id="KW-0408">Iron</keyword>
<organism evidence="7">
    <name type="scientific">Harvfovirus sp</name>
    <dbReference type="NCBI Taxonomy" id="2487768"/>
    <lineage>
        <taxon>Viruses</taxon>
        <taxon>Varidnaviria</taxon>
        <taxon>Bamfordvirae</taxon>
        <taxon>Nucleocytoviricota</taxon>
        <taxon>Megaviricetes</taxon>
        <taxon>Imitervirales</taxon>
        <taxon>Mimiviridae</taxon>
        <taxon>Klosneuvirinae</taxon>
    </lineage>
</organism>
<evidence type="ECO:0000259" key="6">
    <source>
        <dbReference type="SMART" id="SM00702"/>
    </source>
</evidence>
<evidence type="ECO:0000256" key="3">
    <source>
        <dbReference type="ARBA" id="ARBA00022964"/>
    </source>
</evidence>
<name>A0A3G5A004_9VIRU</name>
<dbReference type="Gene3D" id="2.60.120.620">
    <property type="entry name" value="q2cbj1_9rhob like domain"/>
    <property type="match status" value="1"/>
</dbReference>
<keyword evidence="2" id="KW-0479">Metal-binding</keyword>
<dbReference type="InterPro" id="IPR006620">
    <property type="entry name" value="Pro_4_hyd_alph"/>
</dbReference>
<keyword evidence="4" id="KW-0560">Oxidoreductase</keyword>
<dbReference type="SUPFAM" id="SSF51197">
    <property type="entry name" value="Clavaminate synthase-like"/>
    <property type="match status" value="1"/>
</dbReference>
<dbReference type="InterPro" id="IPR045054">
    <property type="entry name" value="P4HA-like"/>
</dbReference>
<comment type="cofactor">
    <cofactor evidence="1">
        <name>L-ascorbate</name>
        <dbReference type="ChEBI" id="CHEBI:38290"/>
    </cofactor>
</comment>
<dbReference type="EMBL" id="MK072245">
    <property type="protein sequence ID" value="AYV80566.1"/>
    <property type="molecule type" value="Genomic_DNA"/>
</dbReference>
<protein>
    <submittedName>
        <fullName evidence="7">Oxidoreductase, 2OG-Fe(II) oxygenase</fullName>
    </submittedName>
</protein>
<gene>
    <name evidence="7" type="ORF">Harvfovirus3_11</name>
</gene>
<sequence>MDGLRIFDNMDVFRIEGFLTEDECNELIKMYEDVYNIQKKKNGRVQKFVPFEPIRDKLSVYVKERLLDKYDLVYGDLVPDLERGIMDTLTFSIHPKGHHLGLHVDTWLGPSTILKFIIYLNRTVGGGTIFVPVGKHPGKDSVVVEPGIGDLVIFDIGLRHGGAPILDGTKYLLGFRLHWKPIQ</sequence>
<accession>A0A3G5A004</accession>
<dbReference type="SMART" id="SM00702">
    <property type="entry name" value="P4Hc"/>
    <property type="match status" value="1"/>
</dbReference>
<feature type="domain" description="Prolyl 4-hydroxylase alpha subunit" evidence="6">
    <location>
        <begin position="10"/>
        <end position="178"/>
    </location>
</feature>
<evidence type="ECO:0000256" key="1">
    <source>
        <dbReference type="ARBA" id="ARBA00001961"/>
    </source>
</evidence>
<reference evidence="7" key="1">
    <citation type="submission" date="2018-10" db="EMBL/GenBank/DDBJ databases">
        <title>Hidden diversity of soil giant viruses.</title>
        <authorList>
            <person name="Schulz F."/>
            <person name="Alteio L."/>
            <person name="Goudeau D."/>
            <person name="Ryan E.M."/>
            <person name="Malmstrom R.R."/>
            <person name="Blanchard J."/>
            <person name="Woyke T."/>
        </authorList>
    </citation>
    <scope>NUCLEOTIDE SEQUENCE</scope>
    <source>
        <strain evidence="7">HAV1</strain>
    </source>
</reference>
<evidence type="ECO:0000256" key="5">
    <source>
        <dbReference type="ARBA" id="ARBA00023004"/>
    </source>
</evidence>
<evidence type="ECO:0000256" key="2">
    <source>
        <dbReference type="ARBA" id="ARBA00022723"/>
    </source>
</evidence>
<proteinExistence type="predicted"/>